<dbReference type="PANTHER" id="PTHR28055:SF1">
    <property type="entry name" value="ALTERED INHERITANCE OF MITOCHONDRIA PROTEIN 41, MITOCHONDRIAL"/>
    <property type="match status" value="1"/>
</dbReference>
<dbReference type="Gene3D" id="1.10.1510.10">
    <property type="entry name" value="Uncharacterised protein YqeY/AIM41 PF09424, N-terminal domain"/>
    <property type="match status" value="1"/>
</dbReference>
<keyword evidence="1" id="KW-0496">Mitochondrion</keyword>
<dbReference type="InterPro" id="IPR003789">
    <property type="entry name" value="Asn/Gln_tRNA_amidoTrase-B-like"/>
</dbReference>
<name>A0A1U7LSW4_NEOID</name>
<dbReference type="InterPro" id="IPR042184">
    <property type="entry name" value="YqeY/Aim41_N"/>
</dbReference>
<gene>
    <name evidence="1" type="primary">AIM41</name>
    <name evidence="2" type="ORF">NEOLI_002161</name>
</gene>
<comment type="caution">
    <text evidence="2">The sequence shown here is derived from an EMBL/GenBank/DDBJ whole genome shotgun (WGS) entry which is preliminary data.</text>
</comment>
<dbReference type="OMA" id="YCPKPIS"/>
<dbReference type="SUPFAM" id="SSF89095">
    <property type="entry name" value="GatB/YqeY motif"/>
    <property type="match status" value="1"/>
</dbReference>
<dbReference type="AlphaFoldDB" id="A0A1U7LSW4"/>
<sequence length="159" mass="18258">MFRKRLIFHKCLRFNSTSVSQTPTVLLQIRQDIKTSMKQKDKQKLNVLKTVISDITYSTHSPKPITTTAEIIHLLQSSMKKHLDSANEFRLHGRQDLAQNEEEEAEILKSYCPKPISADDLNAKLQGITDIKNAFEVLKEELKMGVVSKRSIVERLKHS</sequence>
<organism evidence="2 3">
    <name type="scientific">Neolecta irregularis (strain DAH-3)</name>
    <dbReference type="NCBI Taxonomy" id="1198029"/>
    <lineage>
        <taxon>Eukaryota</taxon>
        <taxon>Fungi</taxon>
        <taxon>Dikarya</taxon>
        <taxon>Ascomycota</taxon>
        <taxon>Taphrinomycotina</taxon>
        <taxon>Neolectales</taxon>
        <taxon>Neolectaceae</taxon>
        <taxon>Neolecta</taxon>
    </lineage>
</organism>
<evidence type="ECO:0000256" key="1">
    <source>
        <dbReference type="RuleBase" id="RU365099"/>
    </source>
</evidence>
<dbReference type="EMBL" id="LXFE01000330">
    <property type="protein sequence ID" value="OLL25708.1"/>
    <property type="molecule type" value="Genomic_DNA"/>
</dbReference>
<reference evidence="2 3" key="1">
    <citation type="submission" date="2016-04" db="EMBL/GenBank/DDBJ databases">
        <title>Evolutionary innovation and constraint leading to complex multicellularity in the Ascomycota.</title>
        <authorList>
            <person name="Cisse O."/>
            <person name="Nguyen A."/>
            <person name="Hewitt D.A."/>
            <person name="Jedd G."/>
            <person name="Stajich J.E."/>
        </authorList>
    </citation>
    <scope>NUCLEOTIDE SEQUENCE [LARGE SCALE GENOMIC DNA]</scope>
    <source>
        <strain evidence="2 3">DAH-3</strain>
    </source>
</reference>
<dbReference type="STRING" id="1198029.A0A1U7LSW4"/>
<dbReference type="GO" id="GO:0016884">
    <property type="term" value="F:carbon-nitrogen ligase activity, with glutamine as amido-N-donor"/>
    <property type="evidence" value="ECO:0007669"/>
    <property type="project" value="UniProtKB-UniRule"/>
</dbReference>
<dbReference type="GO" id="GO:0005739">
    <property type="term" value="C:mitochondrion"/>
    <property type="evidence" value="ECO:0007669"/>
    <property type="project" value="UniProtKB-SubCell"/>
</dbReference>
<comment type="subcellular location">
    <subcellularLocation>
        <location evidence="1">Mitochondrion</location>
    </subcellularLocation>
</comment>
<comment type="similarity">
    <text evidence="1">Belongs to the AIM41 family.</text>
</comment>
<dbReference type="OrthoDB" id="538640at2759"/>
<proteinExistence type="inferred from homology"/>
<evidence type="ECO:0000313" key="2">
    <source>
        <dbReference type="EMBL" id="OLL25708.1"/>
    </source>
</evidence>
<keyword evidence="3" id="KW-1185">Reference proteome</keyword>
<dbReference type="Proteomes" id="UP000186594">
    <property type="component" value="Unassembled WGS sequence"/>
</dbReference>
<evidence type="ECO:0000313" key="3">
    <source>
        <dbReference type="Proteomes" id="UP000186594"/>
    </source>
</evidence>
<dbReference type="InterPro" id="IPR019004">
    <property type="entry name" value="YqeY/Aim41"/>
</dbReference>
<dbReference type="Pfam" id="PF09424">
    <property type="entry name" value="YqeY"/>
    <property type="match status" value="1"/>
</dbReference>
<accession>A0A1U7LSW4</accession>
<protein>
    <recommendedName>
        <fullName evidence="1">Altered inheritance of mitochondria protein 41</fullName>
    </recommendedName>
</protein>
<dbReference type="PANTHER" id="PTHR28055">
    <property type="entry name" value="ALTERED INHERITANCE OF MITOCHONDRIA PROTEIN 41, MITOCHONDRIAL"/>
    <property type="match status" value="1"/>
</dbReference>